<dbReference type="EMBL" id="CAXDID020000261">
    <property type="protein sequence ID" value="CAL6066445.1"/>
    <property type="molecule type" value="Genomic_DNA"/>
</dbReference>
<dbReference type="Proteomes" id="UP001642409">
    <property type="component" value="Unassembled WGS sequence"/>
</dbReference>
<protein>
    <submittedName>
        <fullName evidence="1">Uncharacterized protein</fullName>
    </submittedName>
</protein>
<name>A0AA86NPH5_9EUKA</name>
<dbReference type="EMBL" id="CATOUU010000264">
    <property type="protein sequence ID" value="CAI9922861.1"/>
    <property type="molecule type" value="Genomic_DNA"/>
</dbReference>
<sequence length="155" mass="17435">MSFANKLEITDCYDSSSYVRLISLKGKRSFKFYLVPTGKEECNQLPRGLNITVFANKLVDSKNKYIPNSEVIFNFSYYSTIGISITCAKCTNDKYLASDSVIITMESAVHYTRVVLGSVQTQKGYQTNCFTSTKMVIDFNYISIKVSNSQSCPQS</sequence>
<dbReference type="AlphaFoldDB" id="A0AA86NPH5"/>
<gene>
    <name evidence="1" type="ORF">HINF_LOCUS10506</name>
    <name evidence="2" type="ORF">HINF_LOCUS52356</name>
</gene>
<evidence type="ECO:0000313" key="1">
    <source>
        <dbReference type="EMBL" id="CAI9922861.1"/>
    </source>
</evidence>
<organism evidence="1">
    <name type="scientific">Hexamita inflata</name>
    <dbReference type="NCBI Taxonomy" id="28002"/>
    <lineage>
        <taxon>Eukaryota</taxon>
        <taxon>Metamonada</taxon>
        <taxon>Diplomonadida</taxon>
        <taxon>Hexamitidae</taxon>
        <taxon>Hexamitinae</taxon>
        <taxon>Hexamita</taxon>
    </lineage>
</organism>
<comment type="caution">
    <text evidence="1">The sequence shown here is derived from an EMBL/GenBank/DDBJ whole genome shotgun (WGS) entry which is preliminary data.</text>
</comment>
<keyword evidence="3" id="KW-1185">Reference proteome</keyword>
<evidence type="ECO:0000313" key="2">
    <source>
        <dbReference type="EMBL" id="CAL6066445.1"/>
    </source>
</evidence>
<evidence type="ECO:0000313" key="3">
    <source>
        <dbReference type="Proteomes" id="UP001642409"/>
    </source>
</evidence>
<accession>A0AA86NPH5</accession>
<proteinExistence type="predicted"/>
<reference evidence="1" key="1">
    <citation type="submission" date="2023-06" db="EMBL/GenBank/DDBJ databases">
        <authorList>
            <person name="Kurt Z."/>
        </authorList>
    </citation>
    <scope>NUCLEOTIDE SEQUENCE</scope>
</reference>
<reference evidence="2 3" key="2">
    <citation type="submission" date="2024-07" db="EMBL/GenBank/DDBJ databases">
        <authorList>
            <person name="Akdeniz Z."/>
        </authorList>
    </citation>
    <scope>NUCLEOTIDE SEQUENCE [LARGE SCALE GENOMIC DNA]</scope>
</reference>